<name>A0ABV7V954_9PROT</name>
<evidence type="ECO:0000313" key="1">
    <source>
        <dbReference type="EMBL" id="MFC3673976.1"/>
    </source>
</evidence>
<dbReference type="Pfam" id="PF13692">
    <property type="entry name" value="Glyco_trans_1_4"/>
    <property type="match status" value="1"/>
</dbReference>
<dbReference type="RefSeq" id="WP_379725277.1">
    <property type="nucleotide sequence ID" value="NZ_JBHRYJ010000001.1"/>
</dbReference>
<gene>
    <name evidence="1" type="ORF">ACFOOQ_00365</name>
</gene>
<dbReference type="SUPFAM" id="SSF53756">
    <property type="entry name" value="UDP-Glycosyltransferase/glycogen phosphorylase"/>
    <property type="match status" value="1"/>
</dbReference>
<keyword evidence="1" id="KW-0808">Transferase</keyword>
<proteinExistence type="predicted"/>
<accession>A0ABV7V954</accession>
<reference evidence="2" key="1">
    <citation type="journal article" date="2019" name="Int. J. Syst. Evol. Microbiol.">
        <title>The Global Catalogue of Microorganisms (GCM) 10K type strain sequencing project: providing services to taxonomists for standard genome sequencing and annotation.</title>
        <authorList>
            <consortium name="The Broad Institute Genomics Platform"/>
            <consortium name="The Broad Institute Genome Sequencing Center for Infectious Disease"/>
            <person name="Wu L."/>
            <person name="Ma J."/>
        </authorList>
    </citation>
    <scope>NUCLEOTIDE SEQUENCE [LARGE SCALE GENOMIC DNA]</scope>
    <source>
        <strain evidence="2">KCTC 42182</strain>
    </source>
</reference>
<dbReference type="EC" id="2.4.-.-" evidence="1"/>
<keyword evidence="2" id="KW-1185">Reference proteome</keyword>
<dbReference type="Proteomes" id="UP001595711">
    <property type="component" value="Unassembled WGS sequence"/>
</dbReference>
<dbReference type="Gene3D" id="3.40.50.2000">
    <property type="entry name" value="Glycogen Phosphorylase B"/>
    <property type="match status" value="1"/>
</dbReference>
<evidence type="ECO:0000313" key="2">
    <source>
        <dbReference type="Proteomes" id="UP001595711"/>
    </source>
</evidence>
<sequence length="409" mass="46293">MLTELTNRKTDEAPAQYLWLTLADPEPRHNGQFIYSGGLIDAMIETGAHIDILGLARSRDIPPTRNTAANASWWLSDNLRRSSWRSLLSVLPGIADRAWTPQLRRRLQERLGARKWDAIVLDGISVGWALPLVLRHYPDRTSRPRLIYISHNHERSLRVQIAGNHPNFVKRQVLRFDALKTGWLESRMLDAVDMVTAITPEDRMLYLADRPDRRVEVLTPGYSGQKAVTRHITQAQPRRAIILGSFDWIAKRINLEQFIAVADPLFAANNAELQVVGSADEDFLRYMRGRVSATRFTGTVDGVLDFMREARVALVVERFGGGFKLKVLDYIFNRMPILALSGSVAGVPLQHQDSILYYPDYAALARGALQVIDDFEQLNRLHDRAYDACRDSFHWTSRGTQLATAIGAL</sequence>
<keyword evidence="1" id="KW-0328">Glycosyltransferase</keyword>
<protein>
    <submittedName>
        <fullName evidence="1">Glycosyltransferase</fullName>
        <ecNumber evidence="1">2.4.-.-</ecNumber>
    </submittedName>
</protein>
<dbReference type="EMBL" id="JBHRYJ010000001">
    <property type="protein sequence ID" value="MFC3673976.1"/>
    <property type="molecule type" value="Genomic_DNA"/>
</dbReference>
<organism evidence="1 2">
    <name type="scientific">Ferrovibrio xuzhouensis</name>
    <dbReference type="NCBI Taxonomy" id="1576914"/>
    <lineage>
        <taxon>Bacteria</taxon>
        <taxon>Pseudomonadati</taxon>
        <taxon>Pseudomonadota</taxon>
        <taxon>Alphaproteobacteria</taxon>
        <taxon>Rhodospirillales</taxon>
        <taxon>Rhodospirillaceae</taxon>
        <taxon>Ferrovibrio</taxon>
    </lineage>
</organism>
<dbReference type="GO" id="GO:0016757">
    <property type="term" value="F:glycosyltransferase activity"/>
    <property type="evidence" value="ECO:0007669"/>
    <property type="project" value="UniProtKB-KW"/>
</dbReference>
<comment type="caution">
    <text evidence="1">The sequence shown here is derived from an EMBL/GenBank/DDBJ whole genome shotgun (WGS) entry which is preliminary data.</text>
</comment>